<dbReference type="Proteomes" id="UP000252182">
    <property type="component" value="Chromosome"/>
</dbReference>
<gene>
    <name evidence="1" type="ORF">DTO96_100178</name>
</gene>
<organism evidence="1 2">
    <name type="scientific">Ephemeroptericola cinctiostellae</name>
    <dbReference type="NCBI Taxonomy" id="2268024"/>
    <lineage>
        <taxon>Bacteria</taxon>
        <taxon>Pseudomonadati</taxon>
        <taxon>Pseudomonadota</taxon>
        <taxon>Betaproteobacteria</taxon>
        <taxon>Burkholderiales</taxon>
        <taxon>Burkholderiaceae</taxon>
        <taxon>Ephemeroptericola</taxon>
    </lineage>
</organism>
<protein>
    <submittedName>
        <fullName evidence="1">Uncharacterized protein</fullName>
    </submittedName>
</protein>
<evidence type="ECO:0000313" key="2">
    <source>
        <dbReference type="Proteomes" id="UP000252182"/>
    </source>
</evidence>
<dbReference type="AlphaFoldDB" id="A0A345D7Y2"/>
<dbReference type="KEGG" id="hyf:DTO96_100178"/>
<keyword evidence="2" id="KW-1185">Reference proteome</keyword>
<dbReference type="RefSeq" id="WP_114561768.1">
    <property type="nucleotide sequence ID" value="NZ_CP031124.1"/>
</dbReference>
<evidence type="ECO:0000313" key="1">
    <source>
        <dbReference type="EMBL" id="AXF84470.1"/>
    </source>
</evidence>
<name>A0A345D7Y2_9BURK</name>
<proteinExistence type="predicted"/>
<sequence length="79" mass="8774">MIAVPDAGSIATMSVLPNLLNRRIGFRRALIYAALQLAQTMREHNEAGSIVNLICNLSERYRKTPLCGMTKKCALRDNV</sequence>
<accession>A0A345D7Y2</accession>
<dbReference type="EMBL" id="CP031124">
    <property type="protein sequence ID" value="AXF84470.1"/>
    <property type="molecule type" value="Genomic_DNA"/>
</dbReference>
<reference evidence="2" key="1">
    <citation type="submission" date="2018-07" db="EMBL/GenBank/DDBJ databases">
        <authorList>
            <person name="Kim H."/>
        </authorList>
    </citation>
    <scope>NUCLEOTIDE SEQUENCE [LARGE SCALE GENOMIC DNA]</scope>
    <source>
        <strain evidence="2">F02</strain>
    </source>
</reference>
<dbReference type="OrthoDB" id="7624112at2"/>